<evidence type="ECO:0000256" key="4">
    <source>
        <dbReference type="ARBA" id="ARBA00006247"/>
    </source>
</evidence>
<evidence type="ECO:0000259" key="12">
    <source>
        <dbReference type="Pfam" id="PF07687"/>
    </source>
</evidence>
<proteinExistence type="inferred from homology"/>
<comment type="caution">
    <text evidence="13">The sequence shown here is derived from an EMBL/GenBank/DDBJ whole genome shotgun (WGS) entry which is preliminary data.</text>
</comment>
<dbReference type="EC" id="3.5.1.18" evidence="5"/>
<dbReference type="CDD" id="cd08659">
    <property type="entry name" value="M20_ArgE_DapE-like"/>
    <property type="match status" value="1"/>
</dbReference>
<dbReference type="Pfam" id="PF07687">
    <property type="entry name" value="M20_dimer"/>
    <property type="match status" value="1"/>
</dbReference>
<dbReference type="AlphaFoldDB" id="A0A841UAP8"/>
<accession>A0A841UAP8</accession>
<dbReference type="Proteomes" id="UP000553776">
    <property type="component" value="Unassembled WGS sequence"/>
</dbReference>
<feature type="domain" description="Peptidase M20 dimerisation" evidence="12">
    <location>
        <begin position="189"/>
        <end position="292"/>
    </location>
</feature>
<evidence type="ECO:0000256" key="1">
    <source>
        <dbReference type="ARBA" id="ARBA00001941"/>
    </source>
</evidence>
<evidence type="ECO:0000256" key="11">
    <source>
        <dbReference type="ARBA" id="ARBA00051301"/>
    </source>
</evidence>
<dbReference type="SUPFAM" id="SSF55031">
    <property type="entry name" value="Bacterial exopeptidase dimerisation domain"/>
    <property type="match status" value="1"/>
</dbReference>
<reference evidence="13 14" key="1">
    <citation type="submission" date="2020-08" db="EMBL/GenBank/DDBJ databases">
        <title>Cohnella phylogeny.</title>
        <authorList>
            <person name="Dunlap C."/>
        </authorList>
    </citation>
    <scope>NUCLEOTIDE SEQUENCE [LARGE SCALE GENOMIC DNA]</scope>
    <source>
        <strain evidence="13 14">DSM 25239</strain>
    </source>
</reference>
<dbReference type="Pfam" id="PF01546">
    <property type="entry name" value="Peptidase_M20"/>
    <property type="match status" value="1"/>
</dbReference>
<evidence type="ECO:0000256" key="6">
    <source>
        <dbReference type="ARBA" id="ARBA00016853"/>
    </source>
</evidence>
<dbReference type="PROSITE" id="PS00759">
    <property type="entry name" value="ARGE_DAPE_CPG2_2"/>
    <property type="match status" value="1"/>
</dbReference>
<organism evidence="13 14">
    <name type="scientific">Cohnella xylanilytica</name>
    <dbReference type="NCBI Taxonomy" id="557555"/>
    <lineage>
        <taxon>Bacteria</taxon>
        <taxon>Bacillati</taxon>
        <taxon>Bacillota</taxon>
        <taxon>Bacilli</taxon>
        <taxon>Bacillales</taxon>
        <taxon>Paenibacillaceae</taxon>
        <taxon>Cohnella</taxon>
    </lineage>
</organism>
<dbReference type="Gene3D" id="3.40.630.10">
    <property type="entry name" value="Zn peptidases"/>
    <property type="match status" value="2"/>
</dbReference>
<dbReference type="Gene3D" id="3.30.70.360">
    <property type="match status" value="1"/>
</dbReference>
<dbReference type="EMBL" id="JACJVR010000110">
    <property type="protein sequence ID" value="MBB6695041.1"/>
    <property type="molecule type" value="Genomic_DNA"/>
</dbReference>
<keyword evidence="14" id="KW-1185">Reference proteome</keyword>
<comment type="similarity">
    <text evidence="4">Belongs to the peptidase M20A family.</text>
</comment>
<dbReference type="PROSITE" id="PS00758">
    <property type="entry name" value="ARGE_DAPE_CPG2_1"/>
    <property type="match status" value="1"/>
</dbReference>
<dbReference type="InterPro" id="IPR050072">
    <property type="entry name" value="Peptidase_M20A"/>
</dbReference>
<evidence type="ECO:0000256" key="10">
    <source>
        <dbReference type="ARBA" id="ARBA00023285"/>
    </source>
</evidence>
<comment type="cofactor">
    <cofactor evidence="1">
        <name>Co(2+)</name>
        <dbReference type="ChEBI" id="CHEBI:48828"/>
    </cofactor>
</comment>
<protein>
    <recommendedName>
        <fullName evidence="6">Probable succinyl-diaminopimelate desuccinylase</fullName>
        <ecNumber evidence="5">3.5.1.18</ecNumber>
    </recommendedName>
</protein>
<keyword evidence="7" id="KW-0479">Metal-binding</keyword>
<evidence type="ECO:0000256" key="3">
    <source>
        <dbReference type="ARBA" id="ARBA00005130"/>
    </source>
</evidence>
<evidence type="ECO:0000313" key="14">
    <source>
        <dbReference type="Proteomes" id="UP000553776"/>
    </source>
</evidence>
<gene>
    <name evidence="13" type="ORF">H7B90_26965</name>
</gene>
<dbReference type="InterPro" id="IPR036264">
    <property type="entry name" value="Bact_exopeptidase_dim_dom"/>
</dbReference>
<evidence type="ECO:0000313" key="13">
    <source>
        <dbReference type="EMBL" id="MBB6695041.1"/>
    </source>
</evidence>
<keyword evidence="9" id="KW-0862">Zinc</keyword>
<keyword evidence="8" id="KW-0378">Hydrolase</keyword>
<evidence type="ECO:0000256" key="5">
    <source>
        <dbReference type="ARBA" id="ARBA00011921"/>
    </source>
</evidence>
<dbReference type="PANTHER" id="PTHR43808">
    <property type="entry name" value="ACETYLORNITHINE DEACETYLASE"/>
    <property type="match status" value="1"/>
</dbReference>
<dbReference type="GO" id="GO:0009089">
    <property type="term" value="P:lysine biosynthetic process via diaminopimelate"/>
    <property type="evidence" value="ECO:0007669"/>
    <property type="project" value="UniProtKB-UniPathway"/>
</dbReference>
<comment type="cofactor">
    <cofactor evidence="2">
        <name>Zn(2+)</name>
        <dbReference type="ChEBI" id="CHEBI:29105"/>
    </cofactor>
</comment>
<sequence length="399" mass="43776">MKLTEAERRLVDSIDGEKLTDLLRRLVQANSENPTGTEKAVADMVAQELQGETGLRVELQPVEPDRFNVLAELAGRRPQKLLFNGHMDTVPAGDRSLWTDDPWGAVVRDGRMYGLGSADMKAGVAAMIVAVQALSRLGIPFERGLLFTAVIDEEVGFLGTKALLAGNKLADCEMACVSEPTSLKIGNRLKGALEFAARTTGRSAHTGIAFAGDNAIYKMGRYLEELRRYNDSLKARMDEPDLRYPTVNVGKLQGGVGVTLVPDRCELEFDRQVLPSETMEEAEREIRELTESFSKREGVEVELILRQKFDNWTVAETEEVVRGLAGALRDLHGTEPEYAGFNGYAEVELLAAAGIPSVLYGPGTLDVAHAPNEFVPLDEVLAAARAYALWAYRYMTAAR</sequence>
<dbReference type="GO" id="GO:0046872">
    <property type="term" value="F:metal ion binding"/>
    <property type="evidence" value="ECO:0007669"/>
    <property type="project" value="UniProtKB-KW"/>
</dbReference>
<dbReference type="UniPathway" id="UPA00034">
    <property type="reaction ID" value="UER00021"/>
</dbReference>
<evidence type="ECO:0000256" key="9">
    <source>
        <dbReference type="ARBA" id="ARBA00022833"/>
    </source>
</evidence>
<dbReference type="InterPro" id="IPR010182">
    <property type="entry name" value="ArgE/DapE"/>
</dbReference>
<dbReference type="NCBIfam" id="TIGR01910">
    <property type="entry name" value="DapE-ArgE"/>
    <property type="match status" value="1"/>
</dbReference>
<comment type="pathway">
    <text evidence="3">Amino-acid biosynthesis; L-lysine biosynthesis via DAP pathway; LL-2,6-diaminopimelate from (S)-tetrahydrodipicolinate (succinylase route): step 3/3.</text>
</comment>
<keyword evidence="10" id="KW-0170">Cobalt</keyword>
<dbReference type="GO" id="GO:0009014">
    <property type="term" value="F:succinyl-diaminopimelate desuccinylase activity"/>
    <property type="evidence" value="ECO:0007669"/>
    <property type="project" value="UniProtKB-EC"/>
</dbReference>
<dbReference type="InterPro" id="IPR011650">
    <property type="entry name" value="Peptidase_M20_dimer"/>
</dbReference>
<comment type="catalytic activity">
    <reaction evidence="11">
        <text>N-succinyl-(2S,6S)-2,6-diaminopimelate + H2O = (2S,6S)-2,6-diaminopimelate + succinate</text>
        <dbReference type="Rhea" id="RHEA:22608"/>
        <dbReference type="ChEBI" id="CHEBI:15377"/>
        <dbReference type="ChEBI" id="CHEBI:30031"/>
        <dbReference type="ChEBI" id="CHEBI:57609"/>
        <dbReference type="ChEBI" id="CHEBI:58087"/>
        <dbReference type="EC" id="3.5.1.18"/>
    </reaction>
</comment>
<evidence type="ECO:0000256" key="7">
    <source>
        <dbReference type="ARBA" id="ARBA00022723"/>
    </source>
</evidence>
<evidence type="ECO:0000256" key="8">
    <source>
        <dbReference type="ARBA" id="ARBA00022801"/>
    </source>
</evidence>
<evidence type="ECO:0000256" key="2">
    <source>
        <dbReference type="ARBA" id="ARBA00001947"/>
    </source>
</evidence>
<dbReference type="SUPFAM" id="SSF53187">
    <property type="entry name" value="Zn-dependent exopeptidases"/>
    <property type="match status" value="1"/>
</dbReference>
<name>A0A841UAP8_9BACL</name>
<dbReference type="RefSeq" id="WP_185138997.1">
    <property type="nucleotide sequence ID" value="NZ_JACJVR010000110.1"/>
</dbReference>
<dbReference type="InterPro" id="IPR002933">
    <property type="entry name" value="Peptidase_M20"/>
</dbReference>
<dbReference type="InterPro" id="IPR001261">
    <property type="entry name" value="ArgE/DapE_CS"/>
</dbReference>